<evidence type="ECO:0000259" key="1">
    <source>
        <dbReference type="PROSITE" id="PS51707"/>
    </source>
</evidence>
<dbReference type="EMBL" id="JAGJRS010000024">
    <property type="protein sequence ID" value="MBP1475227.1"/>
    <property type="molecule type" value="Genomic_DNA"/>
</dbReference>
<evidence type="ECO:0000313" key="3">
    <source>
        <dbReference type="Proteomes" id="UP000823790"/>
    </source>
</evidence>
<dbReference type="SMART" id="SM01118">
    <property type="entry name" value="CYTH"/>
    <property type="match status" value="1"/>
</dbReference>
<keyword evidence="3" id="KW-1185">Reference proteome</keyword>
<name>A0ABS4DQ89_9GAMM</name>
<gene>
    <name evidence="2" type="ORF">J7I44_13015</name>
</gene>
<dbReference type="RefSeq" id="WP_209621555.1">
    <property type="nucleotide sequence ID" value="NZ_JAGJRS010000024.1"/>
</dbReference>
<dbReference type="PANTHER" id="PTHR40114:SF1">
    <property type="entry name" value="SLR0698 PROTEIN"/>
    <property type="match status" value="1"/>
</dbReference>
<protein>
    <submittedName>
        <fullName evidence="2">CYTH domain-containing protein</fullName>
    </submittedName>
</protein>
<dbReference type="Gene3D" id="2.40.320.10">
    <property type="entry name" value="Hypothetical Protein Pfu-838710-001"/>
    <property type="match status" value="1"/>
</dbReference>
<dbReference type="PIRSF" id="PIRSF016487">
    <property type="entry name" value="CYTH_UCP016487"/>
    <property type="match status" value="1"/>
</dbReference>
<comment type="caution">
    <text evidence="2">The sequence shown here is derived from an EMBL/GenBank/DDBJ whole genome shotgun (WGS) entry which is preliminary data.</text>
</comment>
<dbReference type="CDD" id="cd07891">
    <property type="entry name" value="CYTH-like_CthTTM-like_1"/>
    <property type="match status" value="1"/>
</dbReference>
<dbReference type="SUPFAM" id="SSF55154">
    <property type="entry name" value="CYTH-like phosphatases"/>
    <property type="match status" value="1"/>
</dbReference>
<organism evidence="2 3">
    <name type="scientific">Frateuria flava</name>
    <dbReference type="NCBI Taxonomy" id="2821489"/>
    <lineage>
        <taxon>Bacteria</taxon>
        <taxon>Pseudomonadati</taxon>
        <taxon>Pseudomonadota</taxon>
        <taxon>Gammaproteobacteria</taxon>
        <taxon>Lysobacterales</taxon>
        <taxon>Rhodanobacteraceae</taxon>
        <taxon>Frateuria</taxon>
    </lineage>
</organism>
<feature type="domain" description="CYTH" evidence="1">
    <location>
        <begin position="2"/>
        <end position="155"/>
    </location>
</feature>
<proteinExistence type="predicted"/>
<dbReference type="Proteomes" id="UP000823790">
    <property type="component" value="Unassembled WGS sequence"/>
</dbReference>
<accession>A0ABS4DQ89</accession>
<dbReference type="PROSITE" id="PS51707">
    <property type="entry name" value="CYTH"/>
    <property type="match status" value="1"/>
</dbReference>
<evidence type="ECO:0000313" key="2">
    <source>
        <dbReference type="EMBL" id="MBP1475227.1"/>
    </source>
</evidence>
<dbReference type="InterPro" id="IPR012042">
    <property type="entry name" value="NeuTTM/CthTTM-like"/>
</dbReference>
<reference evidence="2 3" key="1">
    <citation type="submission" date="2021-04" db="EMBL/GenBank/DDBJ databases">
        <authorList>
            <person name="Huq M.A."/>
        </authorList>
    </citation>
    <scope>NUCLEOTIDE SEQUENCE [LARGE SCALE GENOMIC DNA]</scope>
    <source>
        <strain evidence="2 3">MAH-13</strain>
    </source>
</reference>
<dbReference type="PANTHER" id="PTHR40114">
    <property type="entry name" value="SLR0698 PROTEIN"/>
    <property type="match status" value="1"/>
</dbReference>
<dbReference type="Pfam" id="PF01928">
    <property type="entry name" value="CYTH"/>
    <property type="match status" value="1"/>
</dbReference>
<sequence length="181" mass="19929">MATEIERKFLLAGDTWRQAIVRSEQIAQGYLVGAQAMVEGHAHASVRVRRAGERAWLNIKSATLGIERAEFEYLIPLEDAQAMLASLCDGVLEKVRHYVEVDGTLFEIDEFLGDNAGLVVAEVELPAADAPFPRPSWLGLEVSALARYYNVNLIAHPFARWTEAERAAADGEQTAGERACC</sequence>
<dbReference type="InterPro" id="IPR023577">
    <property type="entry name" value="CYTH_domain"/>
</dbReference>
<dbReference type="InterPro" id="IPR033469">
    <property type="entry name" value="CYTH-like_dom_sf"/>
</dbReference>